<dbReference type="EMBL" id="GBRH01186729">
    <property type="protein sequence ID" value="JAE11167.1"/>
    <property type="molecule type" value="Transcribed_RNA"/>
</dbReference>
<sequence length="20" mass="2298">MGLGMEIWMPPFEDLSKRGC</sequence>
<organism evidence="1">
    <name type="scientific">Arundo donax</name>
    <name type="common">Giant reed</name>
    <name type="synonym">Donax arundinaceus</name>
    <dbReference type="NCBI Taxonomy" id="35708"/>
    <lineage>
        <taxon>Eukaryota</taxon>
        <taxon>Viridiplantae</taxon>
        <taxon>Streptophyta</taxon>
        <taxon>Embryophyta</taxon>
        <taxon>Tracheophyta</taxon>
        <taxon>Spermatophyta</taxon>
        <taxon>Magnoliopsida</taxon>
        <taxon>Liliopsida</taxon>
        <taxon>Poales</taxon>
        <taxon>Poaceae</taxon>
        <taxon>PACMAD clade</taxon>
        <taxon>Arundinoideae</taxon>
        <taxon>Arundineae</taxon>
        <taxon>Arundo</taxon>
    </lineage>
</organism>
<accession>A0A0A9FFS1</accession>
<reference evidence="1" key="2">
    <citation type="journal article" date="2015" name="Data Brief">
        <title>Shoot transcriptome of the giant reed, Arundo donax.</title>
        <authorList>
            <person name="Barrero R.A."/>
            <person name="Guerrero F.D."/>
            <person name="Moolhuijzen P."/>
            <person name="Goolsby J.A."/>
            <person name="Tidwell J."/>
            <person name="Bellgard S.E."/>
            <person name="Bellgard M.I."/>
        </authorList>
    </citation>
    <scope>NUCLEOTIDE SEQUENCE</scope>
    <source>
        <tissue evidence="1">Shoot tissue taken approximately 20 cm above the soil surface</tissue>
    </source>
</reference>
<evidence type="ECO:0000313" key="1">
    <source>
        <dbReference type="EMBL" id="JAE11167.1"/>
    </source>
</evidence>
<name>A0A0A9FFS1_ARUDO</name>
<dbReference type="AlphaFoldDB" id="A0A0A9FFS1"/>
<protein>
    <submittedName>
        <fullName evidence="1">Uncharacterized protein</fullName>
    </submittedName>
</protein>
<reference evidence="1" key="1">
    <citation type="submission" date="2014-09" db="EMBL/GenBank/DDBJ databases">
        <authorList>
            <person name="Magalhaes I.L.F."/>
            <person name="Oliveira U."/>
            <person name="Santos F.R."/>
            <person name="Vidigal T.H.D.A."/>
            <person name="Brescovit A.D."/>
            <person name="Santos A.J."/>
        </authorList>
    </citation>
    <scope>NUCLEOTIDE SEQUENCE</scope>
    <source>
        <tissue evidence="1">Shoot tissue taken approximately 20 cm above the soil surface</tissue>
    </source>
</reference>
<proteinExistence type="predicted"/>